<dbReference type="PANTHER" id="PTHR14136:SF17">
    <property type="entry name" value="BTB_POZ DOMAIN-CONTAINING PROTEIN KCTD9"/>
    <property type="match status" value="1"/>
</dbReference>
<dbReference type="EMBL" id="LR798291">
    <property type="protein sequence ID" value="CAB5220967.1"/>
    <property type="molecule type" value="Genomic_DNA"/>
</dbReference>
<accession>A0A6J5KSF0</accession>
<gene>
    <name evidence="2" type="ORF">UFOVP246_63</name>
    <name evidence="1" type="ORF">UFOVP59_52</name>
</gene>
<dbReference type="PANTHER" id="PTHR14136">
    <property type="entry name" value="BTB_POZ DOMAIN-CONTAINING PROTEIN KCTD9"/>
    <property type="match status" value="1"/>
</dbReference>
<organism evidence="1">
    <name type="scientific">uncultured Caudovirales phage</name>
    <dbReference type="NCBI Taxonomy" id="2100421"/>
    <lineage>
        <taxon>Viruses</taxon>
        <taxon>Duplodnaviria</taxon>
        <taxon>Heunggongvirae</taxon>
        <taxon>Uroviricota</taxon>
        <taxon>Caudoviricetes</taxon>
        <taxon>Peduoviridae</taxon>
        <taxon>Maltschvirus</taxon>
        <taxon>Maltschvirus maltsch</taxon>
    </lineage>
</organism>
<dbReference type="InterPro" id="IPR051082">
    <property type="entry name" value="Pentapeptide-BTB/POZ_domain"/>
</dbReference>
<dbReference type="Gene3D" id="2.160.20.80">
    <property type="entry name" value="E3 ubiquitin-protein ligase SopA"/>
    <property type="match status" value="1"/>
</dbReference>
<dbReference type="EMBL" id="LR796181">
    <property type="protein sequence ID" value="CAB4124841.1"/>
    <property type="molecule type" value="Genomic_DNA"/>
</dbReference>
<reference evidence="1" key="1">
    <citation type="submission" date="2020-04" db="EMBL/GenBank/DDBJ databases">
        <authorList>
            <person name="Chiriac C."/>
            <person name="Salcher M."/>
            <person name="Ghai R."/>
            <person name="Kavagutti S V."/>
        </authorList>
    </citation>
    <scope>NUCLEOTIDE SEQUENCE</scope>
</reference>
<dbReference type="Pfam" id="PF00805">
    <property type="entry name" value="Pentapeptide"/>
    <property type="match status" value="1"/>
</dbReference>
<name>A0A6J5KSF0_9CAUD</name>
<evidence type="ECO:0000313" key="1">
    <source>
        <dbReference type="EMBL" id="CAB4124841.1"/>
    </source>
</evidence>
<dbReference type="SUPFAM" id="SSF141571">
    <property type="entry name" value="Pentapeptide repeat-like"/>
    <property type="match status" value="1"/>
</dbReference>
<dbReference type="InterPro" id="IPR001646">
    <property type="entry name" value="5peptide_repeat"/>
</dbReference>
<sequence length="162" mass="18019">MIINGYEIKPCANLIGADLIGANLIGADLYDANLRGADLYGANLYGANLRGADLSGANLYDADLSGADLRGAKLWNIFGNMREIKSLQLDTWSVVWTKDQENKTILQIGCQRHPLELWVKSDPRWIATLDPKATEWWGKFGKYILDTVEMFPATPYGKPVDK</sequence>
<protein>
    <submittedName>
        <fullName evidence="1">Pentapeptide repeat</fullName>
    </submittedName>
</protein>
<proteinExistence type="predicted"/>
<evidence type="ECO:0000313" key="2">
    <source>
        <dbReference type="EMBL" id="CAB5220967.1"/>
    </source>
</evidence>